<sequence length="172" mass="19998">MPQIADISNFCHQAPVHNSGFFQDPSASFVWYQIDNFTPYIQKTKDVRQMAAGTLADNQQYGFRQDSLRNRRELNDAQNGSPDDRAIYQALARQKLGDPQNFKYILNELLFSRLRKVSENTPRQALDQVRRMPQTPFDRRTRSSNYNGISLISDYPRGWSADLNNLWDDSDM</sequence>
<evidence type="ECO:0000313" key="2">
    <source>
        <dbReference type="Proteomes" id="UP001365128"/>
    </source>
</evidence>
<protein>
    <submittedName>
        <fullName evidence="1">Uncharacterized protein</fullName>
    </submittedName>
</protein>
<evidence type="ECO:0000313" key="1">
    <source>
        <dbReference type="EMBL" id="KAK7556723.1"/>
    </source>
</evidence>
<comment type="caution">
    <text evidence="1">The sequence shown here is derived from an EMBL/GenBank/DDBJ whole genome shotgun (WGS) entry which is preliminary data.</text>
</comment>
<reference evidence="1 2" key="1">
    <citation type="submission" date="2024-04" db="EMBL/GenBank/DDBJ databases">
        <title>Phyllosticta paracitricarpa is synonymous to the EU quarantine fungus P. citricarpa based on phylogenomic analyses.</title>
        <authorList>
            <consortium name="Lawrence Berkeley National Laboratory"/>
            <person name="Van Ingen-Buijs V.A."/>
            <person name="Van Westerhoven A.C."/>
            <person name="Haridas S."/>
            <person name="Skiadas P."/>
            <person name="Martin F."/>
            <person name="Groenewald J.Z."/>
            <person name="Crous P.W."/>
            <person name="Seidl M.F."/>
        </authorList>
    </citation>
    <scope>NUCLEOTIDE SEQUENCE [LARGE SCALE GENOMIC DNA]</scope>
    <source>
        <strain evidence="1 2">CBS 122670</strain>
    </source>
</reference>
<proteinExistence type="predicted"/>
<dbReference type="Proteomes" id="UP001365128">
    <property type="component" value="Unassembled WGS sequence"/>
</dbReference>
<organism evidence="1 2">
    <name type="scientific">Phyllosticta citricarpa</name>
    <dbReference type="NCBI Taxonomy" id="55181"/>
    <lineage>
        <taxon>Eukaryota</taxon>
        <taxon>Fungi</taxon>
        <taxon>Dikarya</taxon>
        <taxon>Ascomycota</taxon>
        <taxon>Pezizomycotina</taxon>
        <taxon>Dothideomycetes</taxon>
        <taxon>Dothideomycetes incertae sedis</taxon>
        <taxon>Botryosphaeriales</taxon>
        <taxon>Phyllostictaceae</taxon>
        <taxon>Phyllosticta</taxon>
    </lineage>
</organism>
<name>A0ABR1MQK6_9PEZI</name>
<dbReference type="EMBL" id="JBBPDW010000001">
    <property type="protein sequence ID" value="KAK7556723.1"/>
    <property type="molecule type" value="Genomic_DNA"/>
</dbReference>
<gene>
    <name evidence="1" type="ORF">IWX46DRAFT_636646</name>
</gene>
<accession>A0ABR1MQK6</accession>
<keyword evidence="2" id="KW-1185">Reference proteome</keyword>